<name>A0A5M3MHV1_CONPW</name>
<dbReference type="KEGG" id="cput:CONPUDRAFT_138151"/>
<dbReference type="GeneID" id="19201147"/>
<organism evidence="1 2">
    <name type="scientific">Coniophora puteana (strain RWD-64-598)</name>
    <name type="common">Brown rot fungus</name>
    <dbReference type="NCBI Taxonomy" id="741705"/>
    <lineage>
        <taxon>Eukaryota</taxon>
        <taxon>Fungi</taxon>
        <taxon>Dikarya</taxon>
        <taxon>Basidiomycota</taxon>
        <taxon>Agaricomycotina</taxon>
        <taxon>Agaricomycetes</taxon>
        <taxon>Agaricomycetidae</taxon>
        <taxon>Boletales</taxon>
        <taxon>Coniophorineae</taxon>
        <taxon>Coniophoraceae</taxon>
        <taxon>Coniophora</taxon>
    </lineage>
</organism>
<accession>A0A5M3MHV1</accession>
<dbReference type="OMA" id="SCEQPLK"/>
<proteinExistence type="predicted"/>
<sequence length="346" mass="37638">MPGFPANAHATFRVPLDDAEALYVFSRGKNQDGWLRIVHEDRLVDGYAEVVVEASYEHEGVLDSSSVCYLEREAGERGVGLMTPDGWSSEPHGTVWFQVKVALPAGVEVRRLEAHMSNYAITVEDTRDTIVFDDVDLKTSNFGIDVKSLNASRASLRSSNGPIKGRFAARQLLDLHTSNAEINVLVDLFNEDGESATEYRARTINGYLHSFINLARFADAPSSGGSYSIDTRTSNGGLALNFGSSPVDSHLDVVAWTSNAPASVVLHPAFEGRYHADTSNAGATLMRTNTKDPSGKGRERVIREDVGLRQTEVGGVVFWDDEDSSDKADKGSVRVSSSNKLVTLVI</sequence>
<gene>
    <name evidence="1" type="ORF">CONPUDRAFT_138151</name>
</gene>
<comment type="caution">
    <text evidence="1">The sequence shown here is derived from an EMBL/GenBank/DDBJ whole genome shotgun (WGS) entry which is preliminary data.</text>
</comment>
<evidence type="ECO:0000313" key="1">
    <source>
        <dbReference type="EMBL" id="EIW78782.1"/>
    </source>
</evidence>
<keyword evidence="2" id="KW-1185">Reference proteome</keyword>
<reference evidence="2" key="1">
    <citation type="journal article" date="2012" name="Science">
        <title>The Paleozoic origin of enzymatic lignin decomposition reconstructed from 31 fungal genomes.</title>
        <authorList>
            <person name="Floudas D."/>
            <person name="Binder M."/>
            <person name="Riley R."/>
            <person name="Barry K."/>
            <person name="Blanchette R.A."/>
            <person name="Henrissat B."/>
            <person name="Martinez A.T."/>
            <person name="Otillar R."/>
            <person name="Spatafora J.W."/>
            <person name="Yadav J.S."/>
            <person name="Aerts A."/>
            <person name="Benoit I."/>
            <person name="Boyd A."/>
            <person name="Carlson A."/>
            <person name="Copeland A."/>
            <person name="Coutinho P.M."/>
            <person name="de Vries R.P."/>
            <person name="Ferreira P."/>
            <person name="Findley K."/>
            <person name="Foster B."/>
            <person name="Gaskell J."/>
            <person name="Glotzer D."/>
            <person name="Gorecki P."/>
            <person name="Heitman J."/>
            <person name="Hesse C."/>
            <person name="Hori C."/>
            <person name="Igarashi K."/>
            <person name="Jurgens J.A."/>
            <person name="Kallen N."/>
            <person name="Kersten P."/>
            <person name="Kohler A."/>
            <person name="Kuees U."/>
            <person name="Kumar T.K.A."/>
            <person name="Kuo A."/>
            <person name="LaButti K."/>
            <person name="Larrondo L.F."/>
            <person name="Lindquist E."/>
            <person name="Ling A."/>
            <person name="Lombard V."/>
            <person name="Lucas S."/>
            <person name="Lundell T."/>
            <person name="Martin R."/>
            <person name="McLaughlin D.J."/>
            <person name="Morgenstern I."/>
            <person name="Morin E."/>
            <person name="Murat C."/>
            <person name="Nagy L.G."/>
            <person name="Nolan M."/>
            <person name="Ohm R.A."/>
            <person name="Patyshakuliyeva A."/>
            <person name="Rokas A."/>
            <person name="Ruiz-Duenas F.J."/>
            <person name="Sabat G."/>
            <person name="Salamov A."/>
            <person name="Samejima M."/>
            <person name="Schmutz J."/>
            <person name="Slot J.C."/>
            <person name="St John F."/>
            <person name="Stenlid J."/>
            <person name="Sun H."/>
            <person name="Sun S."/>
            <person name="Syed K."/>
            <person name="Tsang A."/>
            <person name="Wiebenga A."/>
            <person name="Young D."/>
            <person name="Pisabarro A."/>
            <person name="Eastwood D.C."/>
            <person name="Martin F."/>
            <person name="Cullen D."/>
            <person name="Grigoriev I.V."/>
            <person name="Hibbett D.S."/>
        </authorList>
    </citation>
    <scope>NUCLEOTIDE SEQUENCE [LARGE SCALE GENOMIC DNA]</scope>
    <source>
        <strain evidence="2">RWD-64-598 SS2</strain>
    </source>
</reference>
<dbReference type="Proteomes" id="UP000053558">
    <property type="component" value="Unassembled WGS sequence"/>
</dbReference>
<protein>
    <submittedName>
        <fullName evidence="1">Uncharacterized protein</fullName>
    </submittedName>
</protein>
<dbReference type="RefSeq" id="XP_007770574.1">
    <property type="nucleotide sequence ID" value="XM_007772384.1"/>
</dbReference>
<dbReference type="EMBL" id="JH711581">
    <property type="protein sequence ID" value="EIW78782.1"/>
    <property type="molecule type" value="Genomic_DNA"/>
</dbReference>
<evidence type="ECO:0000313" key="2">
    <source>
        <dbReference type="Proteomes" id="UP000053558"/>
    </source>
</evidence>
<dbReference type="OrthoDB" id="5570013at2759"/>
<dbReference type="AlphaFoldDB" id="A0A5M3MHV1"/>